<name>W2UZG8_9RICK</name>
<protein>
    <submittedName>
        <fullName evidence="1">Uncharacterized protein</fullName>
    </submittedName>
</protein>
<sequence>MYTYTDNLYSSDYDDEVAPIGSSYRPMLKPPVPEDTVLGVSEIMRYQVTDPTKTRSRRIILQGVYEKFIEEEFPIFVPQLKAQAWQTTRTGQVVLGFKTVDTSVAVFNLGSKTWLYFSGEVASNVEYIIHRNEKMRSFNVVESTNQHLIMNVPSNKVSNVKVLKNGNILFLTFDEVPSIKPAHISTHNSYVKIVPYNLPISKAQQKEIILNDDGYIHNVTLLLVDQERLRSDKYQFLYFDLLESRMGLAFIKKDESLSIEQYVDKILVRHPAIIMQDDRLTQGPVFLHEKWNMEEYGASYNANVTMLNTQMYEALDSTLPEEIIKVNLRAVKFYVANGMNEQAMYIISRTLNRYISAMSDMEFQIVYAMTLFANRKYQDAYYILHNIDIEEMTQPQQLEILLLEFLIKEKLGFEYNIDLEQYDFATIDQFVYGKDILLLLFKTAIVQQDFNYAYSLYNHLMIQDELTLRKKHTILYDFAILLYKLGNQERALDILEYLSSKVGDPINRSKALITIFAKYPDMYYTYEERYNLRIQQLPFIWKNHGTIEVNALRALMFHYIYVDQPLKVLDTIQKILDISEDETTNKLVLKDVLINLFRRIMISDSIDEVSKIKTYLKYKSLVLEIVRDPQVLNIIQGLLINVGLMDDVILLNNVLAQINISSPAIEDTALKIVQLHIGNKEFDKAIDILNDYSESIREIEMDYHMLLIDFHKAEYTQVLEKIDTWITNEKFRVLKYRTILALADTDLIIENFEPILQYRENPESDLSTLEEEMIYFLGISYGQKNNVARLNALYSAYIDKIQNERIRDNMTRIVNVMNQYVNDDQYITNLNRLLIDNDMYI</sequence>
<evidence type="ECO:0000313" key="2">
    <source>
        <dbReference type="Proteomes" id="UP000018951"/>
    </source>
</evidence>
<dbReference type="EMBL" id="AXCJ01000002">
    <property type="protein sequence ID" value="ETO91556.1"/>
    <property type="molecule type" value="Genomic_DNA"/>
</dbReference>
<evidence type="ECO:0000313" key="1">
    <source>
        <dbReference type="EMBL" id="ETO91556.1"/>
    </source>
</evidence>
<dbReference type="Proteomes" id="UP000018951">
    <property type="component" value="Unassembled WGS sequence"/>
</dbReference>
<accession>W2UZG8</accession>
<dbReference type="AlphaFoldDB" id="W2UZG8"/>
<reference evidence="1 2" key="1">
    <citation type="journal article" date="2013" name="PLoS ONE">
        <title>Bacterial endosymbiosis in a chordate host: long-term co-evolution and conservation of secondary metabolism.</title>
        <authorList>
            <person name="Kwan J.C."/>
            <person name="Schmidt E.W."/>
        </authorList>
    </citation>
    <scope>NUCLEOTIDE SEQUENCE [LARGE SCALE GENOMIC DNA]</scope>
    <source>
        <strain evidence="2">L6</strain>
    </source>
</reference>
<keyword evidence="2" id="KW-1185">Reference proteome</keyword>
<gene>
    <name evidence="1" type="ORF">P857_3</name>
</gene>
<comment type="caution">
    <text evidence="1">The sequence shown here is derived from an EMBL/GenBank/DDBJ whole genome shotgun (WGS) entry which is preliminary data.</text>
</comment>
<organism evidence="1 2">
    <name type="scientific">Candidatus Xenolissoclinum pacificiensis L6</name>
    <dbReference type="NCBI Taxonomy" id="1401685"/>
    <lineage>
        <taxon>Bacteria</taxon>
        <taxon>Pseudomonadati</taxon>
        <taxon>Pseudomonadota</taxon>
        <taxon>Alphaproteobacteria</taxon>
        <taxon>Rickettsiales</taxon>
        <taxon>Anaplasmataceae</taxon>
        <taxon>Candidatus Xenolissoclinum</taxon>
    </lineage>
</organism>
<proteinExistence type="predicted"/>